<dbReference type="PANTHER" id="PTHR11926:SF774">
    <property type="entry name" value="UDP-GLYCOSYLTRANSFERASE 85A1-RELATED"/>
    <property type="match status" value="1"/>
</dbReference>
<keyword evidence="3" id="KW-0175">Coiled coil</keyword>
<evidence type="ECO:0000256" key="2">
    <source>
        <dbReference type="ARBA" id="ARBA00022679"/>
    </source>
</evidence>
<evidence type="ECO:0000313" key="5">
    <source>
        <dbReference type="Proteomes" id="UP000516437"/>
    </source>
</evidence>
<keyword evidence="5" id="KW-1185">Reference proteome</keyword>
<reference evidence="4 5" key="1">
    <citation type="journal article" date="2019" name="Plant Biotechnol. J.">
        <title>The red bayberry genome and genetic basis of sex determination.</title>
        <authorList>
            <person name="Jia H.M."/>
            <person name="Jia H.J."/>
            <person name="Cai Q.L."/>
            <person name="Wang Y."/>
            <person name="Zhao H.B."/>
            <person name="Yang W.F."/>
            <person name="Wang G.Y."/>
            <person name="Li Y.H."/>
            <person name="Zhan D.L."/>
            <person name="Shen Y.T."/>
            <person name="Niu Q.F."/>
            <person name="Chang L."/>
            <person name="Qiu J."/>
            <person name="Zhao L."/>
            <person name="Xie H.B."/>
            <person name="Fu W.Y."/>
            <person name="Jin J."/>
            <person name="Li X.W."/>
            <person name="Jiao Y."/>
            <person name="Zhou C.C."/>
            <person name="Tu T."/>
            <person name="Chai C.Y."/>
            <person name="Gao J.L."/>
            <person name="Fan L.J."/>
            <person name="van de Weg E."/>
            <person name="Wang J.Y."/>
            <person name="Gao Z.S."/>
        </authorList>
    </citation>
    <scope>NUCLEOTIDE SEQUENCE [LARGE SCALE GENOMIC DNA]</scope>
    <source>
        <tissue evidence="4">Leaves</tissue>
    </source>
</reference>
<protein>
    <submittedName>
        <fullName evidence="4">UDP-glycosyltransferase 87A2</fullName>
    </submittedName>
</protein>
<dbReference type="OrthoDB" id="5835829at2759"/>
<dbReference type="GO" id="GO:0080044">
    <property type="term" value="F:quercetin 7-O-glucosyltransferase activity"/>
    <property type="evidence" value="ECO:0007669"/>
    <property type="project" value="TreeGrafter"/>
</dbReference>
<dbReference type="SUPFAM" id="SSF53756">
    <property type="entry name" value="UDP-Glycosyltransferase/glycogen phosphorylase"/>
    <property type="match status" value="1"/>
</dbReference>
<dbReference type="Gene3D" id="3.40.50.2000">
    <property type="entry name" value="Glycogen Phosphorylase B"/>
    <property type="match status" value="2"/>
</dbReference>
<evidence type="ECO:0000256" key="1">
    <source>
        <dbReference type="ARBA" id="ARBA00009995"/>
    </source>
</evidence>
<organism evidence="4 5">
    <name type="scientific">Morella rubra</name>
    <name type="common">Chinese bayberry</name>
    <dbReference type="NCBI Taxonomy" id="262757"/>
    <lineage>
        <taxon>Eukaryota</taxon>
        <taxon>Viridiplantae</taxon>
        <taxon>Streptophyta</taxon>
        <taxon>Embryophyta</taxon>
        <taxon>Tracheophyta</taxon>
        <taxon>Spermatophyta</taxon>
        <taxon>Magnoliopsida</taxon>
        <taxon>eudicotyledons</taxon>
        <taxon>Gunneridae</taxon>
        <taxon>Pentapetalae</taxon>
        <taxon>rosids</taxon>
        <taxon>fabids</taxon>
        <taxon>Fagales</taxon>
        <taxon>Myricaceae</taxon>
        <taxon>Morella</taxon>
    </lineage>
</organism>
<evidence type="ECO:0000313" key="4">
    <source>
        <dbReference type="EMBL" id="KAB1202238.1"/>
    </source>
</evidence>
<dbReference type="CDD" id="cd03784">
    <property type="entry name" value="GT1_Gtf-like"/>
    <property type="match status" value="1"/>
</dbReference>
<gene>
    <name evidence="4" type="ORF">CJ030_MR8G010072</name>
</gene>
<dbReference type="EMBL" id="RXIC02000026">
    <property type="protein sequence ID" value="KAB1202238.1"/>
    <property type="molecule type" value="Genomic_DNA"/>
</dbReference>
<comment type="caution">
    <text evidence="4">The sequence shown here is derived from an EMBL/GenBank/DDBJ whole genome shotgun (WGS) entry which is preliminary data.</text>
</comment>
<dbReference type="AlphaFoldDB" id="A0A6A1UR18"/>
<name>A0A6A1UR18_9ROSI</name>
<comment type="similarity">
    <text evidence="1">Belongs to the UDP-glycosyltransferase family.</text>
</comment>
<dbReference type="GO" id="GO:0080043">
    <property type="term" value="F:quercetin 3-O-glucosyltransferase activity"/>
    <property type="evidence" value="ECO:0007669"/>
    <property type="project" value="TreeGrafter"/>
</dbReference>
<dbReference type="PANTHER" id="PTHR11926">
    <property type="entry name" value="GLUCOSYL/GLUCURONOSYL TRANSFERASES"/>
    <property type="match status" value="1"/>
</dbReference>
<evidence type="ECO:0000256" key="3">
    <source>
        <dbReference type="SAM" id="Coils"/>
    </source>
</evidence>
<accession>A0A6A1UR18</accession>
<dbReference type="FunFam" id="3.40.50.2000:FF:000138">
    <property type="entry name" value="Glycosyltransferase"/>
    <property type="match status" value="1"/>
</dbReference>
<dbReference type="Proteomes" id="UP000516437">
    <property type="component" value="Chromosome 8"/>
</dbReference>
<proteinExistence type="inferred from homology"/>
<dbReference type="Pfam" id="PF00201">
    <property type="entry name" value="UDPGT"/>
    <property type="match status" value="1"/>
</dbReference>
<sequence>MACHVVAMPYPGRGNLNPMMDFCKILVSRKNDILVTFVVTEEWLGFIGSDPKPDNIRFASIPNVVPSELVRAADMNASVEAAMTKMEVPFEQLLDQLGTPPTVIVADTALFWAVSVGKRRNISVASFWTMSASVFTILQHSDLFAKNGHFPVDISAEDIFKLARSNSLSMIRFIFLCMAIHGHVTVRGGERVDYIPGISSTRLVDVPSPFIDGSREQEQMLNRILRYKPWVPKAQCVLFTSIYELESHTFDALRAEFTFPISTIGPVIPYLELGSEDSSLGIDRGNLNYIEWLDSQPRSSVLYISMGSFLSVSSAQITEIAAGLRDSGIKLLWVARGETCRLKEICGDIGLIVPWCHQLRVLSHSSIGGFLTHCGWNSVQEGVFCGVPFLTFPIAIDQPQNSRLIVEDWKTGWRVKQDVGENKLVTREEIAGLVQKFMDLENDEVKEMRRRAIELQQICQRAIDKSGSSETNIDAFIWFIAQCHAC</sequence>
<feature type="coiled-coil region" evidence="3">
    <location>
        <begin position="438"/>
        <end position="465"/>
    </location>
</feature>
<dbReference type="InterPro" id="IPR002213">
    <property type="entry name" value="UDP_glucos_trans"/>
</dbReference>
<keyword evidence="2 4" id="KW-0808">Transferase</keyword>